<keyword evidence="5" id="KW-1185">Reference proteome</keyword>
<dbReference type="SUPFAM" id="SSF51261">
    <property type="entry name" value="Duplicated hybrid motif"/>
    <property type="match status" value="1"/>
</dbReference>
<feature type="compositionally biased region" description="Basic and acidic residues" evidence="2">
    <location>
        <begin position="52"/>
        <end position="69"/>
    </location>
</feature>
<dbReference type="EMBL" id="BAVR01000066">
    <property type="protein sequence ID" value="GAE90357.1"/>
    <property type="molecule type" value="Genomic_DNA"/>
</dbReference>
<evidence type="ECO:0000256" key="2">
    <source>
        <dbReference type="SAM" id="MobiDB-lite"/>
    </source>
</evidence>
<dbReference type="CDD" id="cd12797">
    <property type="entry name" value="M23_peptidase"/>
    <property type="match status" value="1"/>
</dbReference>
<dbReference type="Proteomes" id="UP000019109">
    <property type="component" value="Unassembled WGS sequence"/>
</dbReference>
<dbReference type="Pfam" id="PF01551">
    <property type="entry name" value="Peptidase_M23"/>
    <property type="match status" value="1"/>
</dbReference>
<dbReference type="AlphaFoldDB" id="W4VAY5"/>
<dbReference type="InterPro" id="IPR050570">
    <property type="entry name" value="Cell_wall_metabolism_enzyme"/>
</dbReference>
<comment type="caution">
    <text evidence="4">The sequence shown here is derived from an EMBL/GenBank/DDBJ whole genome shotgun (WGS) entry which is preliminary data.</text>
</comment>
<accession>W4VAY5</accession>
<dbReference type="PANTHER" id="PTHR21666:SF289">
    <property type="entry name" value="L-ALA--D-GLU ENDOPEPTIDASE"/>
    <property type="match status" value="1"/>
</dbReference>
<protein>
    <submittedName>
        <fullName evidence="4">Membrane protein</fullName>
    </submittedName>
</protein>
<feature type="domain" description="M23ase beta-sheet core" evidence="3">
    <location>
        <begin position="97"/>
        <end position="150"/>
    </location>
</feature>
<dbReference type="PANTHER" id="PTHR21666">
    <property type="entry name" value="PEPTIDASE-RELATED"/>
    <property type="match status" value="1"/>
</dbReference>
<evidence type="ECO:0000313" key="4">
    <source>
        <dbReference type="EMBL" id="GAE90357.1"/>
    </source>
</evidence>
<gene>
    <name evidence="4" type="ORF">JCM21531_3957</name>
</gene>
<sequence>MNDRTGTNEDSIIGEGNNKSNVEDSPVLEDEGEEYGTYVKSAQSILTDDEAESKTSSRDETDSGSHDSDNSFIIPVGGIIGALYGERVYTNEGTEEFHQGIDIKALKGTPIKAAAKGEAIEVGENETYGKYIKIKHGEDIISLYANCSDIWQAKDRALTRARQLQKWGIQEIPKNLIFILKYGRMEAR</sequence>
<dbReference type="InterPro" id="IPR011055">
    <property type="entry name" value="Dup_hybrid_motif"/>
</dbReference>
<evidence type="ECO:0000259" key="3">
    <source>
        <dbReference type="Pfam" id="PF01551"/>
    </source>
</evidence>
<feature type="region of interest" description="Disordered" evidence="2">
    <location>
        <begin position="1"/>
        <end position="70"/>
    </location>
</feature>
<dbReference type="GO" id="GO:0004222">
    <property type="term" value="F:metalloendopeptidase activity"/>
    <property type="evidence" value="ECO:0007669"/>
    <property type="project" value="TreeGrafter"/>
</dbReference>
<keyword evidence="1" id="KW-0732">Signal</keyword>
<evidence type="ECO:0000313" key="5">
    <source>
        <dbReference type="Proteomes" id="UP000019109"/>
    </source>
</evidence>
<dbReference type="STRING" id="1294263.JCM21531_3957"/>
<reference evidence="4" key="1">
    <citation type="journal article" date="2014" name="Genome Announc.">
        <title>Draft Genome Sequence of Clostridium straminisolvens Strain JCM 21531T, Isolated from a Cellulose-Degrading Bacterial Community.</title>
        <authorList>
            <person name="Yuki M."/>
            <person name="Oshima K."/>
            <person name="Suda W."/>
            <person name="Sakamoto M."/>
            <person name="Kitamura K."/>
            <person name="Iida T."/>
            <person name="Hattori M."/>
            <person name="Ohkuma M."/>
        </authorList>
    </citation>
    <scope>NUCLEOTIDE SEQUENCE [LARGE SCALE GENOMIC DNA]</scope>
    <source>
        <strain evidence="4">JCM 21531</strain>
    </source>
</reference>
<organism evidence="4 5">
    <name type="scientific">Acetivibrio straminisolvens JCM 21531</name>
    <dbReference type="NCBI Taxonomy" id="1294263"/>
    <lineage>
        <taxon>Bacteria</taxon>
        <taxon>Bacillati</taxon>
        <taxon>Bacillota</taxon>
        <taxon>Clostridia</taxon>
        <taxon>Eubacteriales</taxon>
        <taxon>Oscillospiraceae</taxon>
        <taxon>Acetivibrio</taxon>
    </lineage>
</organism>
<dbReference type="InterPro" id="IPR016047">
    <property type="entry name" value="M23ase_b-sheet_dom"/>
</dbReference>
<name>W4VAY5_9FIRM</name>
<dbReference type="Gene3D" id="2.70.70.10">
    <property type="entry name" value="Glucose Permease (Domain IIA)"/>
    <property type="match status" value="1"/>
</dbReference>
<evidence type="ECO:0000256" key="1">
    <source>
        <dbReference type="ARBA" id="ARBA00022729"/>
    </source>
</evidence>
<proteinExistence type="predicted"/>